<comment type="caution">
    <text evidence="2">The sequence shown here is derived from an EMBL/GenBank/DDBJ whole genome shotgun (WGS) entry which is preliminary data.</text>
</comment>
<evidence type="ECO:0000313" key="3">
    <source>
        <dbReference type="Proteomes" id="UP000592180"/>
    </source>
</evidence>
<reference evidence="2 3" key="1">
    <citation type="submission" date="2020-08" db="EMBL/GenBank/DDBJ databases">
        <title>Functional genomics of gut bacteria from endangered species of beetles.</title>
        <authorList>
            <person name="Carlos-Shanley C."/>
        </authorList>
    </citation>
    <scope>NUCLEOTIDE SEQUENCE [LARGE SCALE GENOMIC DNA]</scope>
    <source>
        <strain evidence="2 3">S00151</strain>
    </source>
</reference>
<proteinExistence type="predicted"/>
<organism evidence="2 3">
    <name type="scientific">Chryseobacterium defluvii</name>
    <dbReference type="NCBI Taxonomy" id="160396"/>
    <lineage>
        <taxon>Bacteria</taxon>
        <taxon>Pseudomonadati</taxon>
        <taxon>Bacteroidota</taxon>
        <taxon>Flavobacteriia</taxon>
        <taxon>Flavobacteriales</taxon>
        <taxon>Weeksellaceae</taxon>
        <taxon>Chryseobacterium group</taxon>
        <taxon>Chryseobacterium</taxon>
    </lineage>
</organism>
<feature type="signal peptide" evidence="1">
    <location>
        <begin position="1"/>
        <end position="21"/>
    </location>
</feature>
<accession>A0A840KJ59</accession>
<gene>
    <name evidence="2" type="ORF">HNP38_003297</name>
</gene>
<protein>
    <submittedName>
        <fullName evidence="2">Uncharacterized protein</fullName>
    </submittedName>
</protein>
<keyword evidence="3" id="KW-1185">Reference proteome</keyword>
<name>A0A840KJ59_9FLAO</name>
<dbReference type="Proteomes" id="UP000592180">
    <property type="component" value="Unassembled WGS sequence"/>
</dbReference>
<keyword evidence="1" id="KW-0732">Signal</keyword>
<dbReference type="RefSeq" id="WP_184191381.1">
    <property type="nucleotide sequence ID" value="NZ_JACHLE010000006.1"/>
</dbReference>
<dbReference type="EMBL" id="JACHLE010000006">
    <property type="protein sequence ID" value="MBB4807957.1"/>
    <property type="molecule type" value="Genomic_DNA"/>
</dbReference>
<evidence type="ECO:0000313" key="2">
    <source>
        <dbReference type="EMBL" id="MBB4807957.1"/>
    </source>
</evidence>
<sequence length="224" mass="26385">MKNFKTTIFVFLLLFIQNLNAQTEVKGPKEFFTILFDTFVKNDPISLKNLNDYSGQFMDEENIYVVDNESKDDYLKGFLDAFPENTVTECKKEAEEFFNAINENFKNGKLNIKSIKHVKNERADMTTVEIIYSVKFKVPSRLSDFEFEDPESIKPDRLKNFLIQAIKELKNADKIVTTEDEETILYQREKEGKTFYFSLSGDRIVSELQRFYFYSLGKESFIYQ</sequence>
<evidence type="ECO:0000256" key="1">
    <source>
        <dbReference type="SAM" id="SignalP"/>
    </source>
</evidence>
<feature type="chain" id="PRO_5032966848" evidence="1">
    <location>
        <begin position="22"/>
        <end position="224"/>
    </location>
</feature>
<dbReference type="AlphaFoldDB" id="A0A840KJ59"/>